<dbReference type="InterPro" id="IPR058240">
    <property type="entry name" value="rSAM_sf"/>
</dbReference>
<dbReference type="SUPFAM" id="SSF102114">
    <property type="entry name" value="Radical SAM enzymes"/>
    <property type="match status" value="1"/>
</dbReference>
<reference evidence="1 2" key="1">
    <citation type="submission" date="2015-10" db="EMBL/GenBank/DDBJ databases">
        <title>Candidatus Desulfofervidus auxilii, a hydrogenotrophic sulfate-reducing bacterium involved in the thermophilic anaerobic oxidation of methane.</title>
        <authorList>
            <person name="Krukenberg V."/>
            <person name="Richter M."/>
            <person name="Wegener G."/>
        </authorList>
    </citation>
    <scope>NUCLEOTIDE SEQUENCE [LARGE SCALE GENOMIC DNA]</scope>
    <source>
        <strain evidence="1 2">HS1</strain>
    </source>
</reference>
<name>A0A7U4QIE9_DESA2</name>
<dbReference type="InterPro" id="IPR049539">
    <property type="entry name" value="SPL"/>
</dbReference>
<dbReference type="GO" id="GO:0051539">
    <property type="term" value="F:4 iron, 4 sulfur cluster binding"/>
    <property type="evidence" value="ECO:0007669"/>
    <property type="project" value="TreeGrafter"/>
</dbReference>
<dbReference type="KEGG" id="daw:HS1_000139"/>
<dbReference type="GO" id="GO:0003913">
    <property type="term" value="F:DNA photolyase activity"/>
    <property type="evidence" value="ECO:0007669"/>
    <property type="project" value="TreeGrafter"/>
</dbReference>
<dbReference type="RefSeq" id="WP_082757524.1">
    <property type="nucleotide sequence ID" value="NZ_CP013015.1"/>
</dbReference>
<dbReference type="Gene3D" id="3.40.50.12110">
    <property type="match status" value="1"/>
</dbReference>
<dbReference type="GO" id="GO:1904047">
    <property type="term" value="F:S-adenosyl-L-methionine binding"/>
    <property type="evidence" value="ECO:0007669"/>
    <property type="project" value="TreeGrafter"/>
</dbReference>
<dbReference type="Gene3D" id="3.80.30.30">
    <property type="match status" value="1"/>
</dbReference>
<dbReference type="AlphaFoldDB" id="A0A7U4QIE9"/>
<dbReference type="OrthoDB" id="368646at2"/>
<dbReference type="PANTHER" id="PTHR37822">
    <property type="entry name" value="SPORE PHOTOPRODUCT LYASE-RELATED"/>
    <property type="match status" value="1"/>
</dbReference>
<gene>
    <name evidence="1" type="ORF">HS1_000139</name>
</gene>
<dbReference type="Pfam" id="PF20903">
    <property type="entry name" value="SPL"/>
    <property type="match status" value="1"/>
</dbReference>
<organism evidence="1 2">
    <name type="scientific">Desulfofervidus auxilii</name>
    <dbReference type="NCBI Taxonomy" id="1621989"/>
    <lineage>
        <taxon>Bacteria</taxon>
        <taxon>Pseudomonadati</taxon>
        <taxon>Thermodesulfobacteriota</taxon>
        <taxon>Candidatus Desulfofervidia</taxon>
        <taxon>Candidatus Desulfofervidales</taxon>
        <taxon>Candidatus Desulfofervidaceae</taxon>
        <taxon>Candidatus Desulfofervidus</taxon>
    </lineage>
</organism>
<evidence type="ECO:0000313" key="2">
    <source>
        <dbReference type="Proteomes" id="UP000070560"/>
    </source>
</evidence>
<protein>
    <submittedName>
        <fullName evidence="1">Radical SAM protein</fullName>
    </submittedName>
</protein>
<proteinExistence type="predicted"/>
<dbReference type="Proteomes" id="UP000070560">
    <property type="component" value="Chromosome"/>
</dbReference>
<accession>A0A7U4QIE9</accession>
<keyword evidence="2" id="KW-1185">Reference proteome</keyword>
<dbReference type="GO" id="GO:0042601">
    <property type="term" value="C:endospore-forming forespore"/>
    <property type="evidence" value="ECO:0007669"/>
    <property type="project" value="TreeGrafter"/>
</dbReference>
<dbReference type="PANTHER" id="PTHR37822:SF2">
    <property type="entry name" value="SPORE PHOTOPRODUCT LYASE"/>
    <property type="match status" value="1"/>
</dbReference>
<dbReference type="EMBL" id="CP013015">
    <property type="protein sequence ID" value="AMM39945.1"/>
    <property type="molecule type" value="Genomic_DNA"/>
</dbReference>
<evidence type="ECO:0000313" key="1">
    <source>
        <dbReference type="EMBL" id="AMM39945.1"/>
    </source>
</evidence>
<sequence>MNNGLKRYFPQKVFIDKSVINLSYTQEILSRLSHISQQIVLSDKSNGSIYDKHILYLTKNKGRFFRPCPCTNKKFYLSCEYRILEVGTNCGFDCSYCILQSYLNKPFIQIYTNLKDLFRELDNIKTGFYRIGTGELTDSLFCDHITHLSKKLVPYFAKRDNLILELKTKSTVIENLSQLEHNRHTVVSWSLNTEKITFQEEHGAPNLIERLKAAAKCQKWGYWVGFHFDPIIYYPGWEEDYKKTIDWLFKYIQPEGIAWISLGSFRFMPRLKHIIKRRFPQSDIIYGEFIPAIDGKRRYFKPIRIHVYRKILSWIREYAPNVVVYLCMELPDVWERVFGFIPDKGKLKEMLDDVFKSS</sequence>